<dbReference type="Pfam" id="PF05970">
    <property type="entry name" value="PIF1"/>
    <property type="match status" value="2"/>
</dbReference>
<keyword evidence="1" id="KW-0547">Nucleotide-binding</keyword>
<protein>
    <recommendedName>
        <fullName evidence="1">ATP-dependent DNA helicase</fullName>
        <ecNumber evidence="1">5.6.2.3</ecNumber>
    </recommendedName>
</protein>
<dbReference type="PANTHER" id="PTHR10492:SF96">
    <property type="entry name" value="ATP-DEPENDENT DNA HELICASE"/>
    <property type="match status" value="1"/>
</dbReference>
<comment type="cofactor">
    <cofactor evidence="1">
        <name>Mg(2+)</name>
        <dbReference type="ChEBI" id="CHEBI:18420"/>
    </cofactor>
</comment>
<organism evidence="3 4">
    <name type="scientific">Tanacetum coccineum</name>
    <dbReference type="NCBI Taxonomy" id="301880"/>
    <lineage>
        <taxon>Eukaryota</taxon>
        <taxon>Viridiplantae</taxon>
        <taxon>Streptophyta</taxon>
        <taxon>Embryophyta</taxon>
        <taxon>Tracheophyta</taxon>
        <taxon>Spermatophyta</taxon>
        <taxon>Magnoliopsida</taxon>
        <taxon>eudicotyledons</taxon>
        <taxon>Gunneridae</taxon>
        <taxon>Pentapetalae</taxon>
        <taxon>asterids</taxon>
        <taxon>campanulids</taxon>
        <taxon>Asterales</taxon>
        <taxon>Asteraceae</taxon>
        <taxon>Asteroideae</taxon>
        <taxon>Anthemideae</taxon>
        <taxon>Anthemidinae</taxon>
        <taxon>Tanacetum</taxon>
    </lineage>
</organism>
<evidence type="ECO:0000313" key="4">
    <source>
        <dbReference type="Proteomes" id="UP001151760"/>
    </source>
</evidence>
<keyword evidence="1" id="KW-0233">DNA recombination</keyword>
<keyword evidence="4" id="KW-1185">Reference proteome</keyword>
<reference evidence="3" key="2">
    <citation type="submission" date="2022-01" db="EMBL/GenBank/DDBJ databases">
        <authorList>
            <person name="Yamashiro T."/>
            <person name="Shiraishi A."/>
            <person name="Satake H."/>
            <person name="Nakayama K."/>
        </authorList>
    </citation>
    <scope>NUCLEOTIDE SEQUENCE</scope>
</reference>
<keyword evidence="1" id="KW-0067">ATP-binding</keyword>
<feature type="domain" description="DNA helicase Pif1-like DEAD-box helicase" evidence="2">
    <location>
        <begin position="223"/>
        <end position="270"/>
    </location>
</feature>
<feature type="domain" description="DNA helicase Pif1-like DEAD-box helicase" evidence="2">
    <location>
        <begin position="155"/>
        <end position="222"/>
    </location>
</feature>
<dbReference type="GO" id="GO:0004386">
    <property type="term" value="F:helicase activity"/>
    <property type="evidence" value="ECO:0007669"/>
    <property type="project" value="UniProtKB-KW"/>
</dbReference>
<sequence length="470" mass="53639">MSSGAVATMIDSHLENIGHVHIPFPPPVPFEQLLDVFINPPDVLEMDDSDSDSEFIDTPLVSPFLDSDEELDDEEVLNELNEYGNAENNSMPRAIPRLKNFEWSKIPPIVVLSQWDLMRGLKHPHEKNKLMYKNCLNLGPEYQVDEDMKEWLICKTFLWKTIIYALCSEGKIVLAVASSSIASLLLPAGRIAHSRFKLPLDLTDASVCTIKKNTTLRDLLNAPSRLWHHFTLYHLTENMRLVKGNMQEADMERVSSFAQWRLDIGDGLTGTPDEIDPENTSWVNIREHYCIPDDENRVSNLINFIYDDNTLRHPTTKELQKKTIVCPKNETTDIINAKVMSMLSGNTHTYMRRGGTIVSHRVPEYSLVCGIATTSTGTKDWYTELHEIPSNDFPEHYFNFSAYSELAERANRKDVVLTESTQQEMPLQIIPDEEQSISETLVAPPLDLPLGTRWKRTSICTNTNHWNNKL</sequence>
<dbReference type="EMBL" id="BQNB010009096">
    <property type="protein sequence ID" value="GJS58665.1"/>
    <property type="molecule type" value="Genomic_DNA"/>
</dbReference>
<keyword evidence="1 3" id="KW-0347">Helicase</keyword>
<name>A0ABQ4X0L9_9ASTR</name>
<keyword evidence="1" id="KW-0378">Hydrolase</keyword>
<dbReference type="PANTHER" id="PTHR10492">
    <property type="match status" value="1"/>
</dbReference>
<evidence type="ECO:0000259" key="2">
    <source>
        <dbReference type="Pfam" id="PF05970"/>
    </source>
</evidence>
<keyword evidence="1" id="KW-0227">DNA damage</keyword>
<dbReference type="EC" id="5.6.2.3" evidence="1"/>
<dbReference type="InterPro" id="IPR010285">
    <property type="entry name" value="DNA_helicase_pif1-like_DEAD"/>
</dbReference>
<keyword evidence="1" id="KW-0234">DNA repair</keyword>
<accession>A0ABQ4X0L9</accession>
<comment type="caution">
    <text evidence="3">The sequence shown here is derived from an EMBL/GenBank/DDBJ whole genome shotgun (WGS) entry which is preliminary data.</text>
</comment>
<comment type="similarity">
    <text evidence="1">Belongs to the helicase family.</text>
</comment>
<proteinExistence type="inferred from homology"/>
<dbReference type="Proteomes" id="UP001151760">
    <property type="component" value="Unassembled WGS sequence"/>
</dbReference>
<gene>
    <name evidence="3" type="ORF">Tco_0653449</name>
</gene>
<reference evidence="3" key="1">
    <citation type="journal article" date="2022" name="Int. J. Mol. Sci.">
        <title>Draft Genome of Tanacetum Coccineum: Genomic Comparison of Closely Related Tanacetum-Family Plants.</title>
        <authorList>
            <person name="Yamashiro T."/>
            <person name="Shiraishi A."/>
            <person name="Nakayama K."/>
            <person name="Satake H."/>
        </authorList>
    </citation>
    <scope>NUCLEOTIDE SEQUENCE</scope>
</reference>
<comment type="catalytic activity">
    <reaction evidence="1">
        <text>ATP + H2O = ADP + phosphate + H(+)</text>
        <dbReference type="Rhea" id="RHEA:13065"/>
        <dbReference type="ChEBI" id="CHEBI:15377"/>
        <dbReference type="ChEBI" id="CHEBI:15378"/>
        <dbReference type="ChEBI" id="CHEBI:30616"/>
        <dbReference type="ChEBI" id="CHEBI:43474"/>
        <dbReference type="ChEBI" id="CHEBI:456216"/>
        <dbReference type="EC" id="5.6.2.3"/>
    </reaction>
</comment>
<evidence type="ECO:0000256" key="1">
    <source>
        <dbReference type="RuleBase" id="RU363044"/>
    </source>
</evidence>
<evidence type="ECO:0000313" key="3">
    <source>
        <dbReference type="EMBL" id="GJS58665.1"/>
    </source>
</evidence>